<keyword evidence="2" id="KW-0732">Signal</keyword>
<organism evidence="4 5">
    <name type="scientific">Suttonella indologenes</name>
    <dbReference type="NCBI Taxonomy" id="13276"/>
    <lineage>
        <taxon>Bacteria</taxon>
        <taxon>Pseudomonadati</taxon>
        <taxon>Pseudomonadota</taxon>
        <taxon>Gammaproteobacteria</taxon>
        <taxon>Cardiobacteriales</taxon>
        <taxon>Cardiobacteriaceae</taxon>
        <taxon>Suttonella</taxon>
    </lineage>
</organism>
<dbReference type="OrthoDB" id="5431326at2"/>
<protein>
    <submittedName>
        <fullName evidence="4">Superoxide dismutase [Cu-Zn]</fullName>
        <ecNumber evidence="4">1.15.1.1</ecNumber>
    </submittedName>
</protein>
<dbReference type="EC" id="1.15.1.1" evidence="4"/>
<dbReference type="AlphaFoldDB" id="A0A380MNC3"/>
<evidence type="ECO:0000259" key="3">
    <source>
        <dbReference type="Pfam" id="PF00080"/>
    </source>
</evidence>
<gene>
    <name evidence="4" type="primary">sodC</name>
    <name evidence="4" type="ORF">NCTC10717_00640</name>
</gene>
<dbReference type="PROSITE" id="PS00087">
    <property type="entry name" value="SOD_CU_ZN_1"/>
    <property type="match status" value="1"/>
</dbReference>
<comment type="similarity">
    <text evidence="1">Belongs to the Cu-Zn superoxide dismutase family.</text>
</comment>
<dbReference type="InterPro" id="IPR024134">
    <property type="entry name" value="SOD_Cu/Zn_/chaperone"/>
</dbReference>
<dbReference type="Gene3D" id="2.60.40.200">
    <property type="entry name" value="Superoxide dismutase, copper/zinc binding domain"/>
    <property type="match status" value="1"/>
</dbReference>
<dbReference type="EMBL" id="UHIA01000003">
    <property type="protein sequence ID" value="SUO92602.1"/>
    <property type="molecule type" value="Genomic_DNA"/>
</dbReference>
<dbReference type="Proteomes" id="UP000254575">
    <property type="component" value="Unassembled WGS sequence"/>
</dbReference>
<dbReference type="SUPFAM" id="SSF49329">
    <property type="entry name" value="Cu,Zn superoxide dismutase-like"/>
    <property type="match status" value="1"/>
</dbReference>
<dbReference type="InterPro" id="IPR036423">
    <property type="entry name" value="SOD-like_Cu/Zn_dom_sf"/>
</dbReference>
<dbReference type="RefSeq" id="WP_115217916.1">
    <property type="nucleotide sequence ID" value="NZ_UHIA01000003.1"/>
</dbReference>
<feature type="chain" id="PRO_5016879672" evidence="2">
    <location>
        <begin position="19"/>
        <end position="189"/>
    </location>
</feature>
<evidence type="ECO:0000256" key="2">
    <source>
        <dbReference type="SAM" id="SignalP"/>
    </source>
</evidence>
<accession>A0A380MNC3</accession>
<evidence type="ECO:0000313" key="5">
    <source>
        <dbReference type="Proteomes" id="UP000254575"/>
    </source>
</evidence>
<evidence type="ECO:0000313" key="4">
    <source>
        <dbReference type="EMBL" id="SUO92602.1"/>
    </source>
</evidence>
<keyword evidence="4" id="KW-0560">Oxidoreductase</keyword>
<sequence length="189" mass="19772">MKKCVLIGALLAGLAAQAETVMPTAMLREDIIVPMALLDVENGNKIVGEVRISYNNYGALFQAEIEGLPQGIYGFHVHENPSCDPAEKDGKMVAGLAAGGHWDPQNTGAHLGPWNNGGHLGDLPALAVDAEGKVQPVLAPRIEDIADLYGRSLMIHAGGDNYSDHPAPLGGGGARKYCGVIAEPTAKSE</sequence>
<dbReference type="CDD" id="cd00305">
    <property type="entry name" value="Cu-Zn_Superoxide_Dismutase"/>
    <property type="match status" value="1"/>
</dbReference>
<feature type="signal peptide" evidence="2">
    <location>
        <begin position="1"/>
        <end position="18"/>
    </location>
</feature>
<reference evidence="4 5" key="1">
    <citation type="submission" date="2018-06" db="EMBL/GenBank/DDBJ databases">
        <authorList>
            <consortium name="Pathogen Informatics"/>
            <person name="Doyle S."/>
        </authorList>
    </citation>
    <scope>NUCLEOTIDE SEQUENCE [LARGE SCALE GENOMIC DNA]</scope>
    <source>
        <strain evidence="4 5">NCTC10717</strain>
    </source>
</reference>
<evidence type="ECO:0000256" key="1">
    <source>
        <dbReference type="ARBA" id="ARBA00010457"/>
    </source>
</evidence>
<dbReference type="InterPro" id="IPR018152">
    <property type="entry name" value="SOD_Cu/Zn_BS"/>
</dbReference>
<dbReference type="PANTHER" id="PTHR10003">
    <property type="entry name" value="SUPEROXIDE DISMUTASE CU-ZN -RELATED"/>
    <property type="match status" value="1"/>
</dbReference>
<dbReference type="Pfam" id="PF00080">
    <property type="entry name" value="Sod_Cu"/>
    <property type="match status" value="1"/>
</dbReference>
<proteinExistence type="inferred from homology"/>
<dbReference type="GO" id="GO:0004784">
    <property type="term" value="F:superoxide dismutase activity"/>
    <property type="evidence" value="ECO:0007669"/>
    <property type="project" value="UniProtKB-EC"/>
</dbReference>
<name>A0A380MNC3_9GAMM</name>
<keyword evidence="5" id="KW-1185">Reference proteome</keyword>
<dbReference type="InterPro" id="IPR001424">
    <property type="entry name" value="SOD_Cu_Zn_dom"/>
</dbReference>
<dbReference type="GO" id="GO:0005507">
    <property type="term" value="F:copper ion binding"/>
    <property type="evidence" value="ECO:0007669"/>
    <property type="project" value="InterPro"/>
</dbReference>
<feature type="domain" description="Superoxide dismutase copper/zinc binding" evidence="3">
    <location>
        <begin position="47"/>
        <end position="181"/>
    </location>
</feature>